<accession>A0A974HVC2</accession>
<reference evidence="2" key="1">
    <citation type="journal article" date="2016" name="Nature">
        <title>Genome evolution in the allotetraploid frog Xenopus laevis.</title>
        <authorList>
            <person name="Session A.M."/>
            <person name="Uno Y."/>
            <person name="Kwon T."/>
            <person name="Chapman J.A."/>
            <person name="Toyoda A."/>
            <person name="Takahashi S."/>
            <person name="Fukui A."/>
            <person name="Hikosaka A."/>
            <person name="Suzuki A."/>
            <person name="Kondo M."/>
            <person name="van Heeringen S.J."/>
            <person name="Quigley I."/>
            <person name="Heinz S."/>
            <person name="Ogino H."/>
            <person name="Ochi H."/>
            <person name="Hellsten U."/>
            <person name="Lyons J.B."/>
            <person name="Simakov O."/>
            <person name="Putnam N."/>
            <person name="Stites J."/>
            <person name="Kuroki Y."/>
            <person name="Tanaka T."/>
            <person name="Michiue T."/>
            <person name="Watanabe M."/>
            <person name="Bogdanovic O."/>
            <person name="Lister R."/>
            <person name="Georgiou G."/>
            <person name="Paranjpe S.S."/>
            <person name="van Kruijsbergen I."/>
            <person name="Shu S."/>
            <person name="Carlson J."/>
            <person name="Kinoshita T."/>
            <person name="Ohta Y."/>
            <person name="Mawaribuchi S."/>
            <person name="Jenkins J."/>
            <person name="Grimwood J."/>
            <person name="Schmutz J."/>
            <person name="Mitros T."/>
            <person name="Mozaffari S.V."/>
            <person name="Suzuki Y."/>
            <person name="Haramoto Y."/>
            <person name="Yamamoto T.S."/>
            <person name="Takagi C."/>
            <person name="Heald R."/>
            <person name="Miller K."/>
            <person name="Haudenschild C."/>
            <person name="Kitzman J."/>
            <person name="Nakayama T."/>
            <person name="Izutsu Y."/>
            <person name="Robert J."/>
            <person name="Fortriede J."/>
            <person name="Burns K."/>
            <person name="Lotay V."/>
            <person name="Karimi K."/>
            <person name="Yasuoka Y."/>
            <person name="Dichmann D.S."/>
            <person name="Flajnik M.F."/>
            <person name="Houston D.W."/>
            <person name="Shendure J."/>
            <person name="DuPasquier L."/>
            <person name="Vize P.D."/>
            <person name="Zorn A.M."/>
            <person name="Ito M."/>
            <person name="Marcotte E.M."/>
            <person name="Wallingford J.B."/>
            <person name="Ito Y."/>
            <person name="Asashima M."/>
            <person name="Ueno N."/>
            <person name="Matsuda Y."/>
            <person name="Veenstra G.J."/>
            <person name="Fujiyama A."/>
            <person name="Harland R.M."/>
            <person name="Taira M."/>
            <person name="Rokhsar D.S."/>
        </authorList>
    </citation>
    <scope>NUCLEOTIDE SEQUENCE [LARGE SCALE GENOMIC DNA]</scope>
    <source>
        <strain evidence="2">J</strain>
    </source>
</reference>
<dbReference type="EMBL" id="CM004469">
    <property type="protein sequence ID" value="OCT91744.1"/>
    <property type="molecule type" value="Genomic_DNA"/>
</dbReference>
<organism evidence="1 2">
    <name type="scientific">Xenopus laevis</name>
    <name type="common">African clawed frog</name>
    <dbReference type="NCBI Taxonomy" id="8355"/>
    <lineage>
        <taxon>Eukaryota</taxon>
        <taxon>Metazoa</taxon>
        <taxon>Chordata</taxon>
        <taxon>Craniata</taxon>
        <taxon>Vertebrata</taxon>
        <taxon>Euteleostomi</taxon>
        <taxon>Amphibia</taxon>
        <taxon>Batrachia</taxon>
        <taxon>Anura</taxon>
        <taxon>Pipoidea</taxon>
        <taxon>Pipidae</taxon>
        <taxon>Xenopodinae</taxon>
        <taxon>Xenopus</taxon>
        <taxon>Xenopus</taxon>
    </lineage>
</organism>
<evidence type="ECO:0000313" key="1">
    <source>
        <dbReference type="EMBL" id="OCT91744.1"/>
    </source>
</evidence>
<protein>
    <submittedName>
        <fullName evidence="1">Uncharacterized protein</fullName>
    </submittedName>
</protein>
<name>A0A974HVC2_XENLA</name>
<gene>
    <name evidence="1" type="ORF">XELAEV_18014809mg</name>
</gene>
<sequence>MVTLVCHPHFPYDTAVQLGYSIVDFTPDRVRRVWMQDWILLHQLWHSHCDETQDWTYAEAQDPGNEGWFDSFLTLISA</sequence>
<dbReference type="Proteomes" id="UP000694892">
    <property type="component" value="Chromosome 2S"/>
</dbReference>
<dbReference type="AlphaFoldDB" id="A0A974HVC2"/>
<evidence type="ECO:0000313" key="2">
    <source>
        <dbReference type="Proteomes" id="UP000694892"/>
    </source>
</evidence>
<proteinExistence type="predicted"/>